<dbReference type="Pfam" id="PF01810">
    <property type="entry name" value="LysE"/>
    <property type="match status" value="1"/>
</dbReference>
<dbReference type="RefSeq" id="WP_188634661.1">
    <property type="nucleotide sequence ID" value="NZ_BMNN01000001.1"/>
</dbReference>
<feature type="transmembrane region" description="Helical" evidence="6">
    <location>
        <begin position="72"/>
        <end position="91"/>
    </location>
</feature>
<gene>
    <name evidence="7" type="ORF">GCM10009083_01110</name>
</gene>
<evidence type="ECO:0000313" key="7">
    <source>
        <dbReference type="EMBL" id="GGI88537.1"/>
    </source>
</evidence>
<evidence type="ECO:0000256" key="5">
    <source>
        <dbReference type="ARBA" id="ARBA00023136"/>
    </source>
</evidence>
<protein>
    <submittedName>
        <fullName evidence="7">Lysine transporter LysE</fullName>
    </submittedName>
</protein>
<name>A0ABQ2CJ77_9GAMM</name>
<sequence length="202" mass="21361">MNLALVLSYIAVVVMLIATPGPVVALVMSTAAASGPRRAVMTAFGATCASLVLITAAALVISGAAVLEAETLRWISIAGCLYIAWLSIGTIRRHATERADDDTPRLRPGGWLRGLLVGISNPKDILFFVALFPQFIQVTSSFAASIAVLTLIWVALDMLILGGYILLLGRFLSPRFKRLITLVSAILLLALAVVGLVYNVAG</sequence>
<keyword evidence="4 6" id="KW-1133">Transmembrane helix</keyword>
<accession>A0ABQ2CJ77</accession>
<comment type="subcellular location">
    <subcellularLocation>
        <location evidence="1">Cell membrane</location>
        <topology evidence="1">Multi-pass membrane protein</topology>
    </subcellularLocation>
</comment>
<comment type="caution">
    <text evidence="7">The sequence shown here is derived from an EMBL/GenBank/DDBJ whole genome shotgun (WGS) entry which is preliminary data.</text>
</comment>
<dbReference type="InterPro" id="IPR001123">
    <property type="entry name" value="LeuE-type"/>
</dbReference>
<dbReference type="EMBL" id="BMNN01000001">
    <property type="protein sequence ID" value="GGI88537.1"/>
    <property type="molecule type" value="Genomic_DNA"/>
</dbReference>
<organism evidence="7 8">
    <name type="scientific">Halopseudomonas pertucinogena</name>
    <dbReference type="NCBI Taxonomy" id="86175"/>
    <lineage>
        <taxon>Bacteria</taxon>
        <taxon>Pseudomonadati</taxon>
        <taxon>Pseudomonadota</taxon>
        <taxon>Gammaproteobacteria</taxon>
        <taxon>Pseudomonadales</taxon>
        <taxon>Pseudomonadaceae</taxon>
        <taxon>Halopseudomonas</taxon>
    </lineage>
</organism>
<evidence type="ECO:0000313" key="8">
    <source>
        <dbReference type="Proteomes" id="UP000633263"/>
    </source>
</evidence>
<keyword evidence="2" id="KW-1003">Cell membrane</keyword>
<evidence type="ECO:0000256" key="6">
    <source>
        <dbReference type="SAM" id="Phobius"/>
    </source>
</evidence>
<keyword evidence="5 6" id="KW-0472">Membrane</keyword>
<keyword evidence="3 6" id="KW-0812">Transmembrane</keyword>
<feature type="transmembrane region" description="Helical" evidence="6">
    <location>
        <begin position="179"/>
        <end position="201"/>
    </location>
</feature>
<feature type="transmembrane region" description="Helical" evidence="6">
    <location>
        <begin position="111"/>
        <end position="136"/>
    </location>
</feature>
<reference evidence="8" key="1">
    <citation type="journal article" date="2019" name="Int. J. Syst. Evol. Microbiol.">
        <title>The Global Catalogue of Microorganisms (GCM) 10K type strain sequencing project: providing services to taxonomists for standard genome sequencing and annotation.</title>
        <authorList>
            <consortium name="The Broad Institute Genomics Platform"/>
            <consortium name="The Broad Institute Genome Sequencing Center for Infectious Disease"/>
            <person name="Wu L."/>
            <person name="Ma J."/>
        </authorList>
    </citation>
    <scope>NUCLEOTIDE SEQUENCE [LARGE SCALE GENOMIC DNA]</scope>
    <source>
        <strain evidence="8">JCM 11590</strain>
    </source>
</reference>
<dbReference type="PANTHER" id="PTHR30086">
    <property type="entry name" value="ARGININE EXPORTER PROTEIN ARGO"/>
    <property type="match status" value="1"/>
</dbReference>
<feature type="transmembrane region" description="Helical" evidence="6">
    <location>
        <begin position="39"/>
        <end position="66"/>
    </location>
</feature>
<proteinExistence type="predicted"/>
<evidence type="ECO:0000256" key="4">
    <source>
        <dbReference type="ARBA" id="ARBA00022989"/>
    </source>
</evidence>
<evidence type="ECO:0000256" key="1">
    <source>
        <dbReference type="ARBA" id="ARBA00004651"/>
    </source>
</evidence>
<dbReference type="PANTHER" id="PTHR30086:SF20">
    <property type="entry name" value="ARGININE EXPORTER PROTEIN ARGO-RELATED"/>
    <property type="match status" value="1"/>
</dbReference>
<dbReference type="Proteomes" id="UP000633263">
    <property type="component" value="Unassembled WGS sequence"/>
</dbReference>
<evidence type="ECO:0000256" key="2">
    <source>
        <dbReference type="ARBA" id="ARBA00022475"/>
    </source>
</evidence>
<evidence type="ECO:0000256" key="3">
    <source>
        <dbReference type="ARBA" id="ARBA00022692"/>
    </source>
</evidence>
<feature type="transmembrane region" description="Helical" evidence="6">
    <location>
        <begin position="6"/>
        <end position="27"/>
    </location>
</feature>
<keyword evidence="8" id="KW-1185">Reference proteome</keyword>
<feature type="transmembrane region" description="Helical" evidence="6">
    <location>
        <begin position="142"/>
        <end position="167"/>
    </location>
</feature>